<comment type="caution">
    <text evidence="1">The sequence shown here is derived from an EMBL/GenBank/DDBJ whole genome shotgun (WGS) entry which is preliminary data.</text>
</comment>
<dbReference type="Proteomes" id="UP000533637">
    <property type="component" value="Unassembled WGS sequence"/>
</dbReference>
<name>A0ABR6KMZ2_9BACT</name>
<reference evidence="1 2" key="1">
    <citation type="submission" date="2020-08" db="EMBL/GenBank/DDBJ databases">
        <title>Genomic Encyclopedia of Type Strains, Phase IV (KMG-IV): sequencing the most valuable type-strain genomes for metagenomic binning, comparative biology and taxonomic classification.</title>
        <authorList>
            <person name="Goeker M."/>
        </authorList>
    </citation>
    <scope>NUCLEOTIDE SEQUENCE [LARGE SCALE GENOMIC DNA]</scope>
    <source>
        <strain evidence="1 2">DSM 102983</strain>
    </source>
</reference>
<dbReference type="RefSeq" id="WP_183671116.1">
    <property type="nucleotide sequence ID" value="NZ_BMPB01000012.1"/>
</dbReference>
<sequence>MAGGFGGGFVGCFGNTWLSGAGFGVGLKAGFVGGALSAAFSGISGGLIRGLTDMAKGYSFWDGTKTSQFVVGKAGNYNDIAKTYNASADAGINDAKLKNRLWSEFDVVEGNFRIDIQC</sequence>
<keyword evidence="2" id="KW-1185">Reference proteome</keyword>
<evidence type="ECO:0008006" key="3">
    <source>
        <dbReference type="Google" id="ProtNLM"/>
    </source>
</evidence>
<protein>
    <recommendedName>
        <fullName evidence="3">Tail tape measure protein</fullName>
    </recommendedName>
</protein>
<dbReference type="EMBL" id="JACHOC010000004">
    <property type="protein sequence ID" value="MBB4622733.1"/>
    <property type="molecule type" value="Genomic_DNA"/>
</dbReference>
<proteinExistence type="predicted"/>
<evidence type="ECO:0000313" key="1">
    <source>
        <dbReference type="EMBL" id="MBB4622733.1"/>
    </source>
</evidence>
<gene>
    <name evidence="1" type="ORF">GGQ57_002633</name>
</gene>
<evidence type="ECO:0000313" key="2">
    <source>
        <dbReference type="Proteomes" id="UP000533637"/>
    </source>
</evidence>
<organism evidence="1 2">
    <name type="scientific">Parabacteroides faecis</name>
    <dbReference type="NCBI Taxonomy" id="1217282"/>
    <lineage>
        <taxon>Bacteria</taxon>
        <taxon>Pseudomonadati</taxon>
        <taxon>Bacteroidota</taxon>
        <taxon>Bacteroidia</taxon>
        <taxon>Bacteroidales</taxon>
        <taxon>Tannerellaceae</taxon>
        <taxon>Parabacteroides</taxon>
    </lineage>
</organism>
<accession>A0ABR6KMZ2</accession>